<gene>
    <name evidence="2" type="ORF">EVEC_LOCUS12698</name>
</gene>
<evidence type="ECO:0000313" key="4">
    <source>
        <dbReference type="WBParaSite" id="EVEC_0001356801-mRNA-1"/>
    </source>
</evidence>
<dbReference type="WBParaSite" id="EVEC_0001356801-mRNA-1">
    <property type="protein sequence ID" value="EVEC_0001356801-mRNA-1"/>
    <property type="gene ID" value="EVEC_0001356801"/>
</dbReference>
<dbReference type="AlphaFoldDB" id="A0A0N4VRA3"/>
<reference evidence="4" key="1">
    <citation type="submission" date="2017-02" db="UniProtKB">
        <authorList>
            <consortium name="WormBaseParasite"/>
        </authorList>
    </citation>
    <scope>IDENTIFICATION</scope>
</reference>
<protein>
    <submittedName>
        <fullName evidence="2 4">Uncharacterized protein</fullName>
    </submittedName>
</protein>
<keyword evidence="3" id="KW-1185">Reference proteome</keyword>
<evidence type="ECO:0000313" key="3">
    <source>
        <dbReference type="Proteomes" id="UP000274131"/>
    </source>
</evidence>
<feature type="compositionally biased region" description="Low complexity" evidence="1">
    <location>
        <begin position="11"/>
        <end position="28"/>
    </location>
</feature>
<dbReference type="EMBL" id="UXUI01016053">
    <property type="protein sequence ID" value="VDD97947.1"/>
    <property type="molecule type" value="Genomic_DNA"/>
</dbReference>
<sequence>MLLSSKSAAVLGPSRSSSPSLSSSNGMPSLSFVVFTVALIVDWEREGSSPEEKLKRIAKIDAWLNRDQYE</sequence>
<reference evidence="2 3" key="2">
    <citation type="submission" date="2018-10" db="EMBL/GenBank/DDBJ databases">
        <authorList>
            <consortium name="Pathogen Informatics"/>
        </authorList>
    </citation>
    <scope>NUCLEOTIDE SEQUENCE [LARGE SCALE GENOMIC DNA]</scope>
</reference>
<dbReference type="Proteomes" id="UP000274131">
    <property type="component" value="Unassembled WGS sequence"/>
</dbReference>
<name>A0A0N4VRA3_ENTVE</name>
<feature type="region of interest" description="Disordered" evidence="1">
    <location>
        <begin position="1"/>
        <end position="28"/>
    </location>
</feature>
<evidence type="ECO:0000313" key="2">
    <source>
        <dbReference type="EMBL" id="VDD97947.1"/>
    </source>
</evidence>
<organism evidence="4">
    <name type="scientific">Enterobius vermicularis</name>
    <name type="common">Human pinworm</name>
    <dbReference type="NCBI Taxonomy" id="51028"/>
    <lineage>
        <taxon>Eukaryota</taxon>
        <taxon>Metazoa</taxon>
        <taxon>Ecdysozoa</taxon>
        <taxon>Nematoda</taxon>
        <taxon>Chromadorea</taxon>
        <taxon>Rhabditida</taxon>
        <taxon>Spirurina</taxon>
        <taxon>Oxyuridomorpha</taxon>
        <taxon>Oxyuroidea</taxon>
        <taxon>Oxyuridae</taxon>
        <taxon>Enterobius</taxon>
    </lineage>
</organism>
<accession>A0A0N4VRA3</accession>
<proteinExistence type="predicted"/>
<evidence type="ECO:0000256" key="1">
    <source>
        <dbReference type="SAM" id="MobiDB-lite"/>
    </source>
</evidence>